<evidence type="ECO:0000313" key="6">
    <source>
        <dbReference type="Proteomes" id="UP001056291"/>
    </source>
</evidence>
<dbReference type="PRINTS" id="PR00035">
    <property type="entry name" value="HTHGNTR"/>
</dbReference>
<dbReference type="SMART" id="SM00895">
    <property type="entry name" value="FCD"/>
    <property type="match status" value="1"/>
</dbReference>
<evidence type="ECO:0000259" key="4">
    <source>
        <dbReference type="PROSITE" id="PS50949"/>
    </source>
</evidence>
<dbReference type="SUPFAM" id="SSF48008">
    <property type="entry name" value="GntR ligand-binding domain-like"/>
    <property type="match status" value="1"/>
</dbReference>
<dbReference type="Pfam" id="PF00392">
    <property type="entry name" value="GntR"/>
    <property type="match status" value="1"/>
</dbReference>
<keyword evidence="3" id="KW-0804">Transcription</keyword>
<dbReference type="SUPFAM" id="SSF46785">
    <property type="entry name" value="Winged helix' DNA-binding domain"/>
    <property type="match status" value="1"/>
</dbReference>
<evidence type="ECO:0000256" key="2">
    <source>
        <dbReference type="ARBA" id="ARBA00023125"/>
    </source>
</evidence>
<dbReference type="SMART" id="SM00345">
    <property type="entry name" value="HTH_GNTR"/>
    <property type="match status" value="1"/>
</dbReference>
<dbReference type="InterPro" id="IPR011711">
    <property type="entry name" value="GntR_C"/>
</dbReference>
<dbReference type="PROSITE" id="PS50949">
    <property type="entry name" value="HTH_GNTR"/>
    <property type="match status" value="1"/>
</dbReference>
<evidence type="ECO:0000313" key="5">
    <source>
        <dbReference type="EMBL" id="USG61495.1"/>
    </source>
</evidence>
<dbReference type="InterPro" id="IPR000524">
    <property type="entry name" value="Tscrpt_reg_HTH_GntR"/>
</dbReference>
<dbReference type="Gene3D" id="1.20.120.530">
    <property type="entry name" value="GntR ligand-binding domain-like"/>
    <property type="match status" value="1"/>
</dbReference>
<feature type="domain" description="HTH gntR-type" evidence="4">
    <location>
        <begin position="9"/>
        <end position="76"/>
    </location>
</feature>
<reference evidence="5" key="1">
    <citation type="submission" date="2022-06" db="EMBL/GenBank/DDBJ databases">
        <title>Sneathiella actinostolidae sp. nov., isolated from a sea anemonein the Western Pacific Ocean.</title>
        <authorList>
            <person name="Wei M.J."/>
        </authorList>
    </citation>
    <scope>NUCLEOTIDE SEQUENCE</scope>
    <source>
        <strain evidence="5">PHK-P5</strain>
    </source>
</reference>
<dbReference type="Proteomes" id="UP001056291">
    <property type="component" value="Chromosome"/>
</dbReference>
<dbReference type="InterPro" id="IPR036390">
    <property type="entry name" value="WH_DNA-bd_sf"/>
</dbReference>
<dbReference type="CDD" id="cd07377">
    <property type="entry name" value="WHTH_GntR"/>
    <property type="match status" value="1"/>
</dbReference>
<dbReference type="Gene3D" id="1.10.10.10">
    <property type="entry name" value="Winged helix-like DNA-binding domain superfamily/Winged helix DNA-binding domain"/>
    <property type="match status" value="1"/>
</dbReference>
<proteinExistence type="predicted"/>
<organism evidence="5 6">
    <name type="scientific">Sneathiella marina</name>
    <dbReference type="NCBI Taxonomy" id="2950108"/>
    <lineage>
        <taxon>Bacteria</taxon>
        <taxon>Pseudomonadati</taxon>
        <taxon>Pseudomonadota</taxon>
        <taxon>Alphaproteobacteria</taxon>
        <taxon>Sneathiellales</taxon>
        <taxon>Sneathiellaceae</taxon>
        <taxon>Sneathiella</taxon>
    </lineage>
</organism>
<dbReference type="PANTHER" id="PTHR43537:SF45">
    <property type="entry name" value="GNTR FAMILY REGULATORY PROTEIN"/>
    <property type="match status" value="1"/>
</dbReference>
<dbReference type="RefSeq" id="WP_251934563.1">
    <property type="nucleotide sequence ID" value="NZ_CP098747.1"/>
</dbReference>
<protein>
    <submittedName>
        <fullName evidence="5">GntR family transcriptional regulator</fullName>
    </submittedName>
</protein>
<dbReference type="EMBL" id="CP098747">
    <property type="protein sequence ID" value="USG61495.1"/>
    <property type="molecule type" value="Genomic_DNA"/>
</dbReference>
<gene>
    <name evidence="5" type="ORF">NBZ79_00705</name>
</gene>
<dbReference type="InterPro" id="IPR008920">
    <property type="entry name" value="TF_FadR/GntR_C"/>
</dbReference>
<name>A0ABY4W6X8_9PROT</name>
<evidence type="ECO:0000256" key="3">
    <source>
        <dbReference type="ARBA" id="ARBA00023163"/>
    </source>
</evidence>
<accession>A0ABY4W6X8</accession>
<dbReference type="Pfam" id="PF07729">
    <property type="entry name" value="FCD"/>
    <property type="match status" value="1"/>
</dbReference>
<dbReference type="PANTHER" id="PTHR43537">
    <property type="entry name" value="TRANSCRIPTIONAL REGULATOR, GNTR FAMILY"/>
    <property type="match status" value="1"/>
</dbReference>
<dbReference type="InterPro" id="IPR036388">
    <property type="entry name" value="WH-like_DNA-bd_sf"/>
</dbReference>
<keyword evidence="1" id="KW-0805">Transcription regulation</keyword>
<evidence type="ECO:0000256" key="1">
    <source>
        <dbReference type="ARBA" id="ARBA00023015"/>
    </source>
</evidence>
<keyword evidence="6" id="KW-1185">Reference proteome</keyword>
<sequence length="229" mass="26354">MALAEEKSSSSVVRLYDHIKDRAISFSFKPGERINEVDLAKKLGASRTPLREALNRLTAEGLLTFERGRGFFCRDLKPREIFELYQLRSTLEVASARLACELATDDELDAVKKFLVETGSDRGALSSEKLVEFDEIFHEYIVSFTRNSEMARVLKNVNERIKFFRWIDMDNRRNETQHEHRNILQAICARDADKAGELMQRHITCRLDQITAAVKEGYARIYMGTEGLD</sequence>
<keyword evidence="2" id="KW-0238">DNA-binding</keyword>